<dbReference type="Proteomes" id="UP001164746">
    <property type="component" value="Chromosome 17"/>
</dbReference>
<reference evidence="1" key="1">
    <citation type="submission" date="2022-11" db="EMBL/GenBank/DDBJ databases">
        <title>Centuries of genome instability and evolution in soft-shell clam transmissible cancer (bioRxiv).</title>
        <authorList>
            <person name="Hart S.F.M."/>
            <person name="Yonemitsu M.A."/>
            <person name="Giersch R.M."/>
            <person name="Beal B.F."/>
            <person name="Arriagada G."/>
            <person name="Davis B.W."/>
            <person name="Ostrander E.A."/>
            <person name="Goff S.P."/>
            <person name="Metzger M.J."/>
        </authorList>
    </citation>
    <scope>NUCLEOTIDE SEQUENCE</scope>
    <source>
        <strain evidence="1">MELC-2E11</strain>
        <tissue evidence="1">Siphon/mantle</tissue>
    </source>
</reference>
<name>A0ABY7GBJ1_MYAAR</name>
<dbReference type="EMBL" id="CP111028">
    <property type="protein sequence ID" value="WAR30608.1"/>
    <property type="molecule type" value="Genomic_DNA"/>
</dbReference>
<accession>A0ABY7GBJ1</accession>
<gene>
    <name evidence="1" type="ORF">MAR_033150</name>
</gene>
<organism evidence="1 2">
    <name type="scientific">Mya arenaria</name>
    <name type="common">Soft-shell clam</name>
    <dbReference type="NCBI Taxonomy" id="6604"/>
    <lineage>
        <taxon>Eukaryota</taxon>
        <taxon>Metazoa</taxon>
        <taxon>Spiralia</taxon>
        <taxon>Lophotrochozoa</taxon>
        <taxon>Mollusca</taxon>
        <taxon>Bivalvia</taxon>
        <taxon>Autobranchia</taxon>
        <taxon>Heteroconchia</taxon>
        <taxon>Euheterodonta</taxon>
        <taxon>Imparidentia</taxon>
        <taxon>Neoheterodontei</taxon>
        <taxon>Myida</taxon>
        <taxon>Myoidea</taxon>
        <taxon>Myidae</taxon>
        <taxon>Mya</taxon>
    </lineage>
</organism>
<keyword evidence="2" id="KW-1185">Reference proteome</keyword>
<evidence type="ECO:0000313" key="1">
    <source>
        <dbReference type="EMBL" id="WAR30608.1"/>
    </source>
</evidence>
<proteinExistence type="predicted"/>
<protein>
    <submittedName>
        <fullName evidence="1">Uncharacterized protein</fullName>
    </submittedName>
</protein>
<evidence type="ECO:0000313" key="2">
    <source>
        <dbReference type="Proteomes" id="UP001164746"/>
    </source>
</evidence>
<sequence length="73" mass="8749">MYYCFPVALKVTAISLPFTNGKDARYLTDRNIVRCRLWRVVRLQDFCSIYYLQLGSRELSKIEDFYSRSRLTK</sequence>